<evidence type="ECO:0000313" key="3">
    <source>
        <dbReference type="Proteomes" id="UP000193409"/>
    </source>
</evidence>
<feature type="transmembrane region" description="Helical" evidence="1">
    <location>
        <begin position="76"/>
        <end position="95"/>
    </location>
</feature>
<keyword evidence="1" id="KW-0472">Membrane</keyword>
<sequence length="118" mass="13284">MTREKNVFLFAFFYLLFGMQKLGHALAIGAARLCAAMMRLLHGFWHGVTALVSSLIDALAHGRAESEEIRKRNVEYLGYVGFASWATSMALYILTAGPLGRYLAWLWATRVSPWMRGL</sequence>
<keyword evidence="1" id="KW-1133">Transmembrane helix</keyword>
<keyword evidence="1" id="KW-0812">Transmembrane</keyword>
<gene>
    <name evidence="2" type="ORF">PSA7680_01133</name>
</gene>
<name>A0A1Y5RUZ2_9RHOB</name>
<reference evidence="2 3" key="1">
    <citation type="submission" date="2017-03" db="EMBL/GenBank/DDBJ databases">
        <authorList>
            <person name="Afonso C.L."/>
            <person name="Miller P.J."/>
            <person name="Scott M.A."/>
            <person name="Spackman E."/>
            <person name="Goraichik I."/>
            <person name="Dimitrov K.M."/>
            <person name="Suarez D.L."/>
            <person name="Swayne D.E."/>
        </authorList>
    </citation>
    <scope>NUCLEOTIDE SEQUENCE [LARGE SCALE GENOMIC DNA]</scope>
    <source>
        <strain evidence="2 3">CECT 7680</strain>
    </source>
</reference>
<evidence type="ECO:0000256" key="1">
    <source>
        <dbReference type="SAM" id="Phobius"/>
    </source>
</evidence>
<organism evidence="2 3">
    <name type="scientific">Pseudoruegeria aquimaris</name>
    <dbReference type="NCBI Taxonomy" id="393663"/>
    <lineage>
        <taxon>Bacteria</taxon>
        <taxon>Pseudomonadati</taxon>
        <taxon>Pseudomonadota</taxon>
        <taxon>Alphaproteobacteria</taxon>
        <taxon>Rhodobacterales</taxon>
        <taxon>Roseobacteraceae</taxon>
        <taxon>Pseudoruegeria</taxon>
    </lineage>
</organism>
<dbReference type="Proteomes" id="UP000193409">
    <property type="component" value="Unassembled WGS sequence"/>
</dbReference>
<proteinExistence type="predicted"/>
<feature type="transmembrane region" description="Helical" evidence="1">
    <location>
        <begin position="44"/>
        <end position="64"/>
    </location>
</feature>
<dbReference type="EMBL" id="FWFQ01000006">
    <property type="protein sequence ID" value="SLN26123.1"/>
    <property type="molecule type" value="Genomic_DNA"/>
</dbReference>
<evidence type="ECO:0000313" key="2">
    <source>
        <dbReference type="EMBL" id="SLN26123.1"/>
    </source>
</evidence>
<accession>A0A1Y5RUZ2</accession>
<keyword evidence="3" id="KW-1185">Reference proteome</keyword>
<dbReference type="AlphaFoldDB" id="A0A1Y5RUZ2"/>
<dbReference type="RefSeq" id="WP_085867691.1">
    <property type="nucleotide sequence ID" value="NZ_FWFQ01000006.1"/>
</dbReference>
<protein>
    <submittedName>
        <fullName evidence="2">Uncharacterized protein</fullName>
    </submittedName>
</protein>